<keyword evidence="5" id="KW-0732">Signal</keyword>
<dbReference type="AlphaFoldDB" id="F0Y2C2"/>
<feature type="compositionally biased region" description="Low complexity" evidence="3">
    <location>
        <begin position="403"/>
        <end position="415"/>
    </location>
</feature>
<feature type="region of interest" description="Disordered" evidence="3">
    <location>
        <begin position="590"/>
        <end position="612"/>
    </location>
</feature>
<feature type="transmembrane region" description="Helical" evidence="4">
    <location>
        <begin position="623"/>
        <end position="651"/>
    </location>
</feature>
<dbReference type="PANTHER" id="PTHR10584">
    <property type="entry name" value="SUGAR KINASE"/>
    <property type="match status" value="1"/>
</dbReference>
<dbReference type="RefSeq" id="XP_009034649.1">
    <property type="nucleotide sequence ID" value="XM_009036401.1"/>
</dbReference>
<dbReference type="EMBL" id="GL833123">
    <property type="protein sequence ID" value="EGB11099.1"/>
    <property type="molecule type" value="Genomic_DNA"/>
</dbReference>
<evidence type="ECO:0000313" key="8">
    <source>
        <dbReference type="Proteomes" id="UP000002729"/>
    </source>
</evidence>
<dbReference type="GO" id="GO:0016301">
    <property type="term" value="F:kinase activity"/>
    <property type="evidence" value="ECO:0007669"/>
    <property type="project" value="UniProtKB-KW"/>
</dbReference>
<dbReference type="KEGG" id="aaf:AURANDRAFT_62089"/>
<dbReference type="InterPro" id="IPR029056">
    <property type="entry name" value="Ribokinase-like"/>
</dbReference>
<dbReference type="OrthoDB" id="415590at2759"/>
<dbReference type="OMA" id="PLLENCW"/>
<keyword evidence="1" id="KW-0808">Transferase</keyword>
<feature type="domain" description="Carbohydrate kinase PfkB" evidence="6">
    <location>
        <begin position="48"/>
        <end position="303"/>
    </location>
</feature>
<sequence length="672" mass="66221">MTPKSLRTLLAFAVLTRAQALAPPTAPPPSILSIGETLYDSLPNGVFLGGAPLNVAVHAAQLGAHSVYASAVGDDALGRDATRRLEAAGVDASLVQTAGGLETGFVSCVVDAAGDATYTIDSPSAWDEVLATDLVVSVARSADCVVHGSLALRGEKTAATIRACAEAAPKRVFDVNLRPMPDGVSPRDVVEPLLENCWVLKMNEDELEEVSAWLGVGQGAPPDDKLLLLHDRLQAEHLVVTRAERGAALATKGGVVAAPGVAVDVADTVGSGDSFCARLVVGLLRGEAPEEALAAATRLGSWASLACQGASASGGRPGAAARRARFTRDGARLGPPDGSALTRPAAKIVLAVPRRNAVQSWATAGGGCADGAGRGGQGQATGSGSRAGGGAATGGAGAGGSTADGTTGAGAAAAGGTTGAGGTATSGAGAGGTTAGSGAAAAVGTAIGRSGVTVASRACFFARGSMRGSSLSDASDGASVASSKASSPGASRFCGARGARGFARLAAAAAAATAPVATGFASVSAMRLSTRPDGRRTSTRWRCDPAVPLSSRMYAFFTTTPTAPLCAARSPRRFASVTRAPTATPVAAGAAAGAGAAGERPRRGRSGAAAAADRPGVPAAGAFFFFAAGFFATVGGGASSASGFSFATGFARTSAIRRRIFPESSRTSTRWQ</sequence>
<dbReference type="InterPro" id="IPR011611">
    <property type="entry name" value="PfkB_dom"/>
</dbReference>
<dbReference type="Proteomes" id="UP000002729">
    <property type="component" value="Unassembled WGS sequence"/>
</dbReference>
<feature type="compositionally biased region" description="Low complexity" evidence="3">
    <location>
        <begin position="468"/>
        <end position="487"/>
    </location>
</feature>
<feature type="signal peptide" evidence="5">
    <location>
        <begin position="1"/>
        <end position="20"/>
    </location>
</feature>
<dbReference type="Pfam" id="PF00294">
    <property type="entry name" value="PfkB"/>
    <property type="match status" value="1"/>
</dbReference>
<feature type="chain" id="PRO_5003262634" description="Carbohydrate kinase PfkB domain-containing protein" evidence="5">
    <location>
        <begin position="21"/>
        <end position="672"/>
    </location>
</feature>
<keyword evidence="8" id="KW-1185">Reference proteome</keyword>
<proteinExistence type="predicted"/>
<evidence type="ECO:0000313" key="7">
    <source>
        <dbReference type="EMBL" id="EGB11099.1"/>
    </source>
</evidence>
<feature type="compositionally biased region" description="Low complexity" evidence="3">
    <location>
        <begin position="310"/>
        <end position="321"/>
    </location>
</feature>
<dbReference type="PANTHER" id="PTHR10584:SF166">
    <property type="entry name" value="RIBOKINASE"/>
    <property type="match status" value="1"/>
</dbReference>
<evidence type="ECO:0000256" key="5">
    <source>
        <dbReference type="SAM" id="SignalP"/>
    </source>
</evidence>
<dbReference type="InParanoid" id="F0Y2C2"/>
<name>F0Y2C2_AURAN</name>
<feature type="region of interest" description="Disordered" evidence="3">
    <location>
        <begin position="467"/>
        <end position="487"/>
    </location>
</feature>
<feature type="region of interest" description="Disordered" evidence="3">
    <location>
        <begin position="310"/>
        <end position="340"/>
    </location>
</feature>
<accession>F0Y2C2</accession>
<keyword evidence="4" id="KW-0812">Transmembrane</keyword>
<feature type="compositionally biased region" description="Gly residues" evidence="3">
    <location>
        <begin position="372"/>
        <end position="402"/>
    </location>
</feature>
<evidence type="ECO:0000256" key="4">
    <source>
        <dbReference type="SAM" id="Phobius"/>
    </source>
</evidence>
<feature type="compositionally biased region" description="Gly residues" evidence="3">
    <location>
        <begin position="416"/>
        <end position="432"/>
    </location>
</feature>
<dbReference type="GeneID" id="20223730"/>
<keyword evidence="4" id="KW-0472">Membrane</keyword>
<dbReference type="SUPFAM" id="SSF53613">
    <property type="entry name" value="Ribokinase-like"/>
    <property type="match status" value="1"/>
</dbReference>
<reference evidence="7 8" key="1">
    <citation type="journal article" date="2011" name="Proc. Natl. Acad. Sci. U.S.A.">
        <title>Niche of harmful alga Aureococcus anophagefferens revealed through ecogenomics.</title>
        <authorList>
            <person name="Gobler C.J."/>
            <person name="Berry D.L."/>
            <person name="Dyhrman S.T."/>
            <person name="Wilhelm S.W."/>
            <person name="Salamov A."/>
            <person name="Lobanov A.V."/>
            <person name="Zhang Y."/>
            <person name="Collier J.L."/>
            <person name="Wurch L.L."/>
            <person name="Kustka A.B."/>
            <person name="Dill B.D."/>
            <person name="Shah M."/>
            <person name="VerBerkmoes N.C."/>
            <person name="Kuo A."/>
            <person name="Terry A."/>
            <person name="Pangilinan J."/>
            <person name="Lindquist E.A."/>
            <person name="Lucas S."/>
            <person name="Paulsen I.T."/>
            <person name="Hattenrath-Lehmann T.K."/>
            <person name="Talmage S.C."/>
            <person name="Walker E.A."/>
            <person name="Koch F."/>
            <person name="Burson A.M."/>
            <person name="Marcoval M.A."/>
            <person name="Tang Y.Z."/>
            <person name="Lecleir G.R."/>
            <person name="Coyne K.J."/>
            <person name="Berg G.M."/>
            <person name="Bertrand E.M."/>
            <person name="Saito M.A."/>
            <person name="Gladyshev V.N."/>
            <person name="Grigoriev I.V."/>
        </authorList>
    </citation>
    <scope>NUCLEOTIDE SEQUENCE [LARGE SCALE GENOMIC DNA]</scope>
    <source>
        <strain evidence="8">CCMP 1984</strain>
    </source>
</reference>
<evidence type="ECO:0000256" key="1">
    <source>
        <dbReference type="ARBA" id="ARBA00022679"/>
    </source>
</evidence>
<evidence type="ECO:0000256" key="2">
    <source>
        <dbReference type="ARBA" id="ARBA00022777"/>
    </source>
</evidence>
<protein>
    <recommendedName>
        <fullName evidence="6">Carbohydrate kinase PfkB domain-containing protein</fullName>
    </recommendedName>
</protein>
<keyword evidence="2" id="KW-0418">Kinase</keyword>
<evidence type="ECO:0000256" key="3">
    <source>
        <dbReference type="SAM" id="MobiDB-lite"/>
    </source>
</evidence>
<evidence type="ECO:0000259" key="6">
    <source>
        <dbReference type="Pfam" id="PF00294"/>
    </source>
</evidence>
<gene>
    <name evidence="7" type="ORF">AURANDRAFT_62089</name>
</gene>
<dbReference type="eggNOG" id="KOG2855">
    <property type="taxonomic scope" value="Eukaryota"/>
</dbReference>
<keyword evidence="4" id="KW-1133">Transmembrane helix</keyword>
<dbReference type="Gene3D" id="3.40.1190.20">
    <property type="match status" value="1"/>
</dbReference>
<organism evidence="8">
    <name type="scientific">Aureococcus anophagefferens</name>
    <name type="common">Harmful bloom alga</name>
    <dbReference type="NCBI Taxonomy" id="44056"/>
    <lineage>
        <taxon>Eukaryota</taxon>
        <taxon>Sar</taxon>
        <taxon>Stramenopiles</taxon>
        <taxon>Ochrophyta</taxon>
        <taxon>Pelagophyceae</taxon>
        <taxon>Pelagomonadales</taxon>
        <taxon>Pelagomonadaceae</taxon>
        <taxon>Aureococcus</taxon>
    </lineage>
</organism>
<feature type="region of interest" description="Disordered" evidence="3">
    <location>
        <begin position="372"/>
        <end position="432"/>
    </location>
</feature>